<gene>
    <name evidence="2" type="ORF">MKW98_015020</name>
</gene>
<feature type="non-terminal residue" evidence="2">
    <location>
        <position position="1"/>
    </location>
</feature>
<dbReference type="GO" id="GO:0046527">
    <property type="term" value="F:glucosyltransferase activity"/>
    <property type="evidence" value="ECO:0007669"/>
    <property type="project" value="TreeGrafter"/>
</dbReference>
<dbReference type="InterPro" id="IPR026899">
    <property type="entry name" value="FKS1-like_dom1"/>
</dbReference>
<keyword evidence="3" id="KW-1185">Reference proteome</keyword>
<evidence type="ECO:0000259" key="1">
    <source>
        <dbReference type="SMART" id="SM01205"/>
    </source>
</evidence>
<dbReference type="SMART" id="SM01205">
    <property type="entry name" value="FKS1_dom1"/>
    <property type="match status" value="1"/>
</dbReference>
<dbReference type="EMBL" id="JAJJMB010013076">
    <property type="protein sequence ID" value="KAI3871120.1"/>
    <property type="molecule type" value="Genomic_DNA"/>
</dbReference>
<reference evidence="2" key="1">
    <citation type="submission" date="2022-04" db="EMBL/GenBank/DDBJ databases">
        <title>A functionally conserved STORR gene fusion in Papaver species that diverged 16.8 million years ago.</title>
        <authorList>
            <person name="Catania T."/>
        </authorList>
    </citation>
    <scope>NUCLEOTIDE SEQUENCE</scope>
    <source>
        <strain evidence="2">S-188037</strain>
    </source>
</reference>
<comment type="caution">
    <text evidence="2">The sequence shown here is derived from an EMBL/GenBank/DDBJ whole genome shotgun (WGS) entry which is preliminary data.</text>
</comment>
<feature type="domain" description="1,3-beta-glucan synthase component FKS1-like" evidence="1">
    <location>
        <begin position="57"/>
        <end position="130"/>
    </location>
</feature>
<dbReference type="GO" id="GO:0005886">
    <property type="term" value="C:plasma membrane"/>
    <property type="evidence" value="ECO:0007669"/>
    <property type="project" value="TreeGrafter"/>
</dbReference>
<evidence type="ECO:0000313" key="3">
    <source>
        <dbReference type="Proteomes" id="UP001202328"/>
    </source>
</evidence>
<dbReference type="AlphaFoldDB" id="A0AAD4S7Q2"/>
<accession>A0AAD4S7Q2</accession>
<dbReference type="PANTHER" id="PTHR12741">
    <property type="entry name" value="LYST-INTERACTING PROTEIN LIP5 DOPAMINE RESPONSIVE PROTEIN DRG-1"/>
    <property type="match status" value="1"/>
</dbReference>
<evidence type="ECO:0000313" key="2">
    <source>
        <dbReference type="EMBL" id="KAI3871120.1"/>
    </source>
</evidence>
<sequence length="130" mass="14156">MSVPALLISFSGKKKVKGSVVVSNGVAGAGMYHASLVVIRLEGDSATTQVKKWKARTKTSFWVSLYFCGWGEAGNVRFLPECMCYIFHHMAKELILDHGEAQPAVSRTGDNGSVSCLEHVISTIYETMAK</sequence>
<proteinExistence type="predicted"/>
<dbReference type="Pfam" id="PF14288">
    <property type="entry name" value="FKS1_dom1"/>
    <property type="match status" value="1"/>
</dbReference>
<protein>
    <recommendedName>
        <fullName evidence="1">1,3-beta-glucan synthase component FKS1-like domain-containing protein</fullName>
    </recommendedName>
</protein>
<dbReference type="Proteomes" id="UP001202328">
    <property type="component" value="Unassembled WGS sequence"/>
</dbReference>
<name>A0AAD4S7Q2_9MAGN</name>
<organism evidence="2 3">
    <name type="scientific">Papaver atlanticum</name>
    <dbReference type="NCBI Taxonomy" id="357466"/>
    <lineage>
        <taxon>Eukaryota</taxon>
        <taxon>Viridiplantae</taxon>
        <taxon>Streptophyta</taxon>
        <taxon>Embryophyta</taxon>
        <taxon>Tracheophyta</taxon>
        <taxon>Spermatophyta</taxon>
        <taxon>Magnoliopsida</taxon>
        <taxon>Ranunculales</taxon>
        <taxon>Papaveraceae</taxon>
        <taxon>Papaveroideae</taxon>
        <taxon>Papaver</taxon>
    </lineage>
</organism>
<dbReference type="PANTHER" id="PTHR12741:SF67">
    <property type="entry name" value="CALLOSE SYNTHASE 10"/>
    <property type="match status" value="1"/>
</dbReference>